<dbReference type="Gene3D" id="3.40.640.10">
    <property type="entry name" value="Type I PLP-dependent aspartate aminotransferase-like (Major domain)"/>
    <property type="match status" value="1"/>
</dbReference>
<dbReference type="GO" id="GO:0030170">
    <property type="term" value="F:pyridoxal phosphate binding"/>
    <property type="evidence" value="ECO:0007669"/>
    <property type="project" value="InterPro"/>
</dbReference>
<gene>
    <name evidence="3" type="ORF">METZ01_LOCUS413852</name>
</gene>
<feature type="non-terminal residue" evidence="3">
    <location>
        <position position="1"/>
    </location>
</feature>
<evidence type="ECO:0000313" key="3">
    <source>
        <dbReference type="EMBL" id="SVD60998.1"/>
    </source>
</evidence>
<dbReference type="InterPro" id="IPR015424">
    <property type="entry name" value="PyrdxlP-dep_Trfase"/>
</dbReference>
<dbReference type="SUPFAM" id="SSF53383">
    <property type="entry name" value="PLP-dependent transferases"/>
    <property type="match status" value="1"/>
</dbReference>
<dbReference type="EMBL" id="UINC01161670">
    <property type="protein sequence ID" value="SVD60998.1"/>
    <property type="molecule type" value="Genomic_DNA"/>
</dbReference>
<evidence type="ECO:0000256" key="1">
    <source>
        <dbReference type="ARBA" id="ARBA00008954"/>
    </source>
</evidence>
<name>A0A382WRV1_9ZZZZ</name>
<proteinExistence type="inferred from homology"/>
<dbReference type="AlphaFoldDB" id="A0A382WRV1"/>
<evidence type="ECO:0000256" key="2">
    <source>
        <dbReference type="ARBA" id="ARBA00022898"/>
    </source>
</evidence>
<dbReference type="PANTHER" id="PTHR43094:SF1">
    <property type="entry name" value="AMINOTRANSFERASE CLASS-III"/>
    <property type="match status" value="1"/>
</dbReference>
<dbReference type="Gene3D" id="3.90.1150.10">
    <property type="entry name" value="Aspartate Aminotransferase, domain 1"/>
    <property type="match status" value="1"/>
</dbReference>
<accession>A0A382WRV1</accession>
<comment type="similarity">
    <text evidence="1">Belongs to the class-III pyridoxal-phosphate-dependent aminotransferase family.</text>
</comment>
<dbReference type="GO" id="GO:0008483">
    <property type="term" value="F:transaminase activity"/>
    <property type="evidence" value="ECO:0007669"/>
    <property type="project" value="InterPro"/>
</dbReference>
<protein>
    <recommendedName>
        <fullName evidence="4">Aminotransferase class III-fold pyridoxal phosphate-dependent enzyme</fullName>
    </recommendedName>
</protein>
<dbReference type="PANTHER" id="PTHR43094">
    <property type="entry name" value="AMINOTRANSFERASE"/>
    <property type="match status" value="1"/>
</dbReference>
<organism evidence="3">
    <name type="scientific">marine metagenome</name>
    <dbReference type="NCBI Taxonomy" id="408172"/>
    <lineage>
        <taxon>unclassified sequences</taxon>
        <taxon>metagenomes</taxon>
        <taxon>ecological metagenomes</taxon>
    </lineage>
</organism>
<dbReference type="InterPro" id="IPR015422">
    <property type="entry name" value="PyrdxlP-dep_Trfase_small"/>
</dbReference>
<reference evidence="3" key="1">
    <citation type="submission" date="2018-05" db="EMBL/GenBank/DDBJ databases">
        <authorList>
            <person name="Lanie J.A."/>
            <person name="Ng W.-L."/>
            <person name="Kazmierczak K.M."/>
            <person name="Andrzejewski T.M."/>
            <person name="Davidsen T.M."/>
            <person name="Wayne K.J."/>
            <person name="Tettelin H."/>
            <person name="Glass J.I."/>
            <person name="Rusch D."/>
            <person name="Podicherti R."/>
            <person name="Tsui H.-C.T."/>
            <person name="Winkler M.E."/>
        </authorList>
    </citation>
    <scope>NUCLEOTIDE SEQUENCE</scope>
</reference>
<dbReference type="Pfam" id="PF00202">
    <property type="entry name" value="Aminotran_3"/>
    <property type="match status" value="1"/>
</dbReference>
<dbReference type="InterPro" id="IPR015421">
    <property type="entry name" value="PyrdxlP-dep_Trfase_major"/>
</dbReference>
<dbReference type="InterPro" id="IPR005814">
    <property type="entry name" value="Aminotrans_3"/>
</dbReference>
<sequence length="153" mass="17063">IASKKISDSFLGSEKEMFRHLITFGGHPVSSAAALKNLEIFEKEDLVQASKNMGEYLLEQLEPLRNSKIVGDIRGLGLLVAIELVLDKSTKTKIPASYELQKKISNYLLERDVISFRASDVISLCPPLSINKDEIDFLVDALKNSISKIEQEI</sequence>
<evidence type="ECO:0008006" key="4">
    <source>
        <dbReference type="Google" id="ProtNLM"/>
    </source>
</evidence>
<keyword evidence="2" id="KW-0663">Pyridoxal phosphate</keyword>